<dbReference type="InterPro" id="IPR002156">
    <property type="entry name" value="RNaseH_domain"/>
</dbReference>
<dbReference type="SUPFAM" id="SSF53098">
    <property type="entry name" value="Ribonuclease H-like"/>
    <property type="match status" value="1"/>
</dbReference>
<keyword evidence="1" id="KW-0175">Coiled coil</keyword>
<evidence type="ECO:0000313" key="3">
    <source>
        <dbReference type="EMBL" id="KAK4415798.1"/>
    </source>
</evidence>
<dbReference type="InterPro" id="IPR044730">
    <property type="entry name" value="RNase_H-like_dom_plant"/>
</dbReference>
<protein>
    <recommendedName>
        <fullName evidence="2">RNase H type-1 domain-containing protein</fullName>
    </recommendedName>
</protein>
<dbReference type="Pfam" id="PF13456">
    <property type="entry name" value="RVT_3"/>
    <property type="match status" value="1"/>
</dbReference>
<dbReference type="Proteomes" id="UP001293254">
    <property type="component" value="Unassembled WGS sequence"/>
</dbReference>
<dbReference type="AlphaFoldDB" id="A0AAE1XQS6"/>
<evidence type="ECO:0000259" key="2">
    <source>
        <dbReference type="Pfam" id="PF13456"/>
    </source>
</evidence>
<dbReference type="InterPro" id="IPR012337">
    <property type="entry name" value="RNaseH-like_sf"/>
</dbReference>
<dbReference type="InterPro" id="IPR052929">
    <property type="entry name" value="RNase_H-like_EbsB-rel"/>
</dbReference>
<dbReference type="GO" id="GO:0004523">
    <property type="term" value="F:RNA-DNA hybrid ribonuclease activity"/>
    <property type="evidence" value="ECO:0007669"/>
    <property type="project" value="InterPro"/>
</dbReference>
<dbReference type="GO" id="GO:0003676">
    <property type="term" value="F:nucleic acid binding"/>
    <property type="evidence" value="ECO:0007669"/>
    <property type="project" value="InterPro"/>
</dbReference>
<accession>A0AAE1XQS6</accession>
<feature type="coiled-coil region" evidence="1">
    <location>
        <begin position="97"/>
        <end position="124"/>
    </location>
</feature>
<dbReference type="CDD" id="cd06222">
    <property type="entry name" value="RNase_H_like"/>
    <property type="match status" value="1"/>
</dbReference>
<dbReference type="InterPro" id="IPR036397">
    <property type="entry name" value="RNaseH_sf"/>
</dbReference>
<name>A0AAE1XQS6_9LAMI</name>
<dbReference type="Gene3D" id="3.30.420.10">
    <property type="entry name" value="Ribonuclease H-like superfamily/Ribonuclease H"/>
    <property type="match status" value="1"/>
</dbReference>
<organism evidence="3 4">
    <name type="scientific">Sesamum alatum</name>
    <dbReference type="NCBI Taxonomy" id="300844"/>
    <lineage>
        <taxon>Eukaryota</taxon>
        <taxon>Viridiplantae</taxon>
        <taxon>Streptophyta</taxon>
        <taxon>Embryophyta</taxon>
        <taxon>Tracheophyta</taxon>
        <taxon>Spermatophyta</taxon>
        <taxon>Magnoliopsida</taxon>
        <taxon>eudicotyledons</taxon>
        <taxon>Gunneridae</taxon>
        <taxon>Pentapetalae</taxon>
        <taxon>asterids</taxon>
        <taxon>lamiids</taxon>
        <taxon>Lamiales</taxon>
        <taxon>Pedaliaceae</taxon>
        <taxon>Sesamum</taxon>
    </lineage>
</organism>
<evidence type="ECO:0000313" key="4">
    <source>
        <dbReference type="Proteomes" id="UP001293254"/>
    </source>
</evidence>
<dbReference type="PANTHER" id="PTHR47074">
    <property type="entry name" value="BNAC02G40300D PROTEIN"/>
    <property type="match status" value="1"/>
</dbReference>
<feature type="domain" description="RNase H type-1" evidence="2">
    <location>
        <begin position="248"/>
        <end position="361"/>
    </location>
</feature>
<gene>
    <name evidence="3" type="ORF">Salat_2687200</name>
</gene>
<reference evidence="3" key="2">
    <citation type="journal article" date="2024" name="Plant">
        <title>Genomic evolution and insights into agronomic trait innovations of Sesamum species.</title>
        <authorList>
            <person name="Miao H."/>
            <person name="Wang L."/>
            <person name="Qu L."/>
            <person name="Liu H."/>
            <person name="Sun Y."/>
            <person name="Le M."/>
            <person name="Wang Q."/>
            <person name="Wei S."/>
            <person name="Zheng Y."/>
            <person name="Lin W."/>
            <person name="Duan Y."/>
            <person name="Cao H."/>
            <person name="Xiong S."/>
            <person name="Wang X."/>
            <person name="Wei L."/>
            <person name="Li C."/>
            <person name="Ma Q."/>
            <person name="Ju M."/>
            <person name="Zhao R."/>
            <person name="Li G."/>
            <person name="Mu C."/>
            <person name="Tian Q."/>
            <person name="Mei H."/>
            <person name="Zhang T."/>
            <person name="Gao T."/>
            <person name="Zhang H."/>
        </authorList>
    </citation>
    <scope>NUCLEOTIDE SEQUENCE</scope>
    <source>
        <strain evidence="3">3651</strain>
    </source>
</reference>
<keyword evidence="4" id="KW-1185">Reference proteome</keyword>
<evidence type="ECO:0000256" key="1">
    <source>
        <dbReference type="SAM" id="Coils"/>
    </source>
</evidence>
<reference evidence="3" key="1">
    <citation type="submission" date="2020-06" db="EMBL/GenBank/DDBJ databases">
        <authorList>
            <person name="Li T."/>
            <person name="Hu X."/>
            <person name="Zhang T."/>
            <person name="Song X."/>
            <person name="Zhang H."/>
            <person name="Dai N."/>
            <person name="Sheng W."/>
            <person name="Hou X."/>
            <person name="Wei L."/>
        </authorList>
    </citation>
    <scope>NUCLEOTIDE SEQUENCE</scope>
    <source>
        <strain evidence="3">3651</strain>
        <tissue evidence="3">Leaf</tissue>
    </source>
</reference>
<comment type="caution">
    <text evidence="3">The sequence shown here is derived from an EMBL/GenBank/DDBJ whole genome shotgun (WGS) entry which is preliminary data.</text>
</comment>
<dbReference type="PANTHER" id="PTHR47074:SF48">
    <property type="entry name" value="POLYNUCLEOTIDYL TRANSFERASE, RIBONUCLEASE H-LIKE SUPERFAMILY PROTEIN"/>
    <property type="match status" value="1"/>
</dbReference>
<proteinExistence type="predicted"/>
<sequence>MMEFRQVLEIAIYKSLVSRASDLRGVTRESFPIQLEAALTDFVPQTTGFIYSRQPRSDQCEEMVRRNWNSGTGGSSELMENLDSCRVGLMHWDKSTLGNIRKRIKELEERVVKLQNGLQLTEVLAEIQKCKDEVKKSLNAEEVIWKQRAKMDWIKEIAKNTRFFHLCTSTRKKRNHIQKLRNKEDVEAVLAIPLGSNIHDDILIWHFNANGKFLIKSTHHVALSIGERSNASCLFPQKEEGWRFVWNRNTPSRVVVLIRSPDELCIGWWKRHVPFGATPEHIELLAAVEAVKFGKEKGWDRIIVERDCLSVISKLKDSEVDLSALGNLVQDIRDATKHFLSCLFRYVPRDANFSAHNLARELRADFEGVVVLM</sequence>
<dbReference type="EMBL" id="JACGWO010000011">
    <property type="protein sequence ID" value="KAK4415798.1"/>
    <property type="molecule type" value="Genomic_DNA"/>
</dbReference>